<proteinExistence type="predicted"/>
<comment type="caution">
    <text evidence="1">The sequence shown here is derived from an EMBL/GenBank/DDBJ whole genome shotgun (WGS) entry which is preliminary data.</text>
</comment>
<protein>
    <submittedName>
        <fullName evidence="1">Uncharacterized protein</fullName>
    </submittedName>
</protein>
<name>A0A5B7HXT5_PORTR</name>
<evidence type="ECO:0000313" key="1">
    <source>
        <dbReference type="EMBL" id="MPC74655.1"/>
    </source>
</evidence>
<sequence length="76" mass="8193">MKSKHRWLDGRGYMIGQVSCFCLPPGVVREMDDGLEVLAEVSVAVRVLTLAGLCQYGGAAVEDVTLRLFQHAAAVS</sequence>
<accession>A0A5B7HXT5</accession>
<gene>
    <name evidence="1" type="ORF">E2C01_069024</name>
</gene>
<dbReference type="Proteomes" id="UP000324222">
    <property type="component" value="Unassembled WGS sequence"/>
</dbReference>
<dbReference type="EMBL" id="VSRR010039397">
    <property type="protein sequence ID" value="MPC74655.1"/>
    <property type="molecule type" value="Genomic_DNA"/>
</dbReference>
<evidence type="ECO:0000313" key="2">
    <source>
        <dbReference type="Proteomes" id="UP000324222"/>
    </source>
</evidence>
<organism evidence="1 2">
    <name type="scientific">Portunus trituberculatus</name>
    <name type="common">Swimming crab</name>
    <name type="synonym">Neptunus trituberculatus</name>
    <dbReference type="NCBI Taxonomy" id="210409"/>
    <lineage>
        <taxon>Eukaryota</taxon>
        <taxon>Metazoa</taxon>
        <taxon>Ecdysozoa</taxon>
        <taxon>Arthropoda</taxon>
        <taxon>Crustacea</taxon>
        <taxon>Multicrustacea</taxon>
        <taxon>Malacostraca</taxon>
        <taxon>Eumalacostraca</taxon>
        <taxon>Eucarida</taxon>
        <taxon>Decapoda</taxon>
        <taxon>Pleocyemata</taxon>
        <taxon>Brachyura</taxon>
        <taxon>Eubrachyura</taxon>
        <taxon>Portunoidea</taxon>
        <taxon>Portunidae</taxon>
        <taxon>Portuninae</taxon>
        <taxon>Portunus</taxon>
    </lineage>
</organism>
<reference evidence="1 2" key="1">
    <citation type="submission" date="2019-05" db="EMBL/GenBank/DDBJ databases">
        <title>Another draft genome of Portunus trituberculatus and its Hox gene families provides insights of decapod evolution.</title>
        <authorList>
            <person name="Jeong J.-H."/>
            <person name="Song I."/>
            <person name="Kim S."/>
            <person name="Choi T."/>
            <person name="Kim D."/>
            <person name="Ryu S."/>
            <person name="Kim W."/>
        </authorList>
    </citation>
    <scope>NUCLEOTIDE SEQUENCE [LARGE SCALE GENOMIC DNA]</scope>
    <source>
        <tissue evidence="1">Muscle</tissue>
    </source>
</reference>
<dbReference type="AlphaFoldDB" id="A0A5B7HXT5"/>
<keyword evidence="2" id="KW-1185">Reference proteome</keyword>